<name>A0ABQ4RU97_9HYPH</name>
<gene>
    <name evidence="2" type="ORF">OCOJLMKI_0367</name>
</gene>
<keyword evidence="3" id="KW-1185">Reference proteome</keyword>
<reference evidence="2" key="2">
    <citation type="submission" date="2021-08" db="EMBL/GenBank/DDBJ databases">
        <authorList>
            <person name="Tani A."/>
            <person name="Ola A."/>
            <person name="Ogura Y."/>
            <person name="Katsura K."/>
            <person name="Hayashi T."/>
        </authorList>
    </citation>
    <scope>NUCLEOTIDE SEQUENCE</scope>
    <source>
        <strain evidence="2">DSM 19015</strain>
    </source>
</reference>
<evidence type="ECO:0000313" key="3">
    <source>
        <dbReference type="Proteomes" id="UP001055125"/>
    </source>
</evidence>
<evidence type="ECO:0000313" key="2">
    <source>
        <dbReference type="EMBL" id="GJD93177.1"/>
    </source>
</evidence>
<evidence type="ECO:0000259" key="1">
    <source>
        <dbReference type="Pfam" id="PF05117"/>
    </source>
</evidence>
<accession>A0ABQ4RU97</accession>
<organism evidence="2 3">
    <name type="scientific">Methylobacterium iners</name>
    <dbReference type="NCBI Taxonomy" id="418707"/>
    <lineage>
        <taxon>Bacteria</taxon>
        <taxon>Pseudomonadati</taxon>
        <taxon>Pseudomonadota</taxon>
        <taxon>Alphaproteobacteria</taxon>
        <taxon>Hyphomicrobiales</taxon>
        <taxon>Methylobacteriaceae</taxon>
        <taxon>Methylobacterium</taxon>
    </lineage>
</organism>
<reference evidence="2" key="1">
    <citation type="journal article" date="2021" name="Front. Microbiol.">
        <title>Comprehensive Comparative Genomics and Phenotyping of Methylobacterium Species.</title>
        <authorList>
            <person name="Alessa O."/>
            <person name="Ogura Y."/>
            <person name="Fujitani Y."/>
            <person name="Takami H."/>
            <person name="Hayashi T."/>
            <person name="Sahin N."/>
            <person name="Tani A."/>
        </authorList>
    </citation>
    <scope>NUCLEOTIDE SEQUENCE</scope>
    <source>
        <strain evidence="2">DSM 19015</strain>
    </source>
</reference>
<protein>
    <recommendedName>
        <fullName evidence="1">DUF695 domain-containing protein</fullName>
    </recommendedName>
</protein>
<comment type="caution">
    <text evidence="2">The sequence shown here is derived from an EMBL/GenBank/DDBJ whole genome shotgun (WGS) entry which is preliminary data.</text>
</comment>
<dbReference type="Proteomes" id="UP001055125">
    <property type="component" value="Unassembled WGS sequence"/>
</dbReference>
<dbReference type="Pfam" id="PF05117">
    <property type="entry name" value="DUF695"/>
    <property type="match status" value="1"/>
</dbReference>
<sequence>MSSEEEFKDLIALENHLIVRPHADEAIYVGRLTARGSRVFYFYTADPGSLARDVKAAMEQHPAYQYQINSHADPEWSAYLRSTIATTAGRNAGAGSACLLRLLLSV</sequence>
<feature type="domain" description="DUF695" evidence="1">
    <location>
        <begin position="2"/>
        <end position="80"/>
    </location>
</feature>
<proteinExistence type="predicted"/>
<dbReference type="EMBL" id="BPQP01000006">
    <property type="protein sequence ID" value="GJD93177.1"/>
    <property type="molecule type" value="Genomic_DNA"/>
</dbReference>
<dbReference type="InterPro" id="IPR016097">
    <property type="entry name" value="DUF695"/>
</dbReference>